<dbReference type="EMBL" id="PXXK01000461">
    <property type="protein sequence ID" value="RFN44129.1"/>
    <property type="molecule type" value="Genomic_DNA"/>
</dbReference>
<dbReference type="OrthoDB" id="5060538at2759"/>
<dbReference type="Proteomes" id="UP000265631">
    <property type="component" value="Unassembled WGS sequence"/>
</dbReference>
<accession>A0A395MAL7</accession>
<feature type="coiled-coil region" evidence="1">
    <location>
        <begin position="245"/>
        <end position="286"/>
    </location>
</feature>
<proteinExistence type="predicted"/>
<dbReference type="AlphaFoldDB" id="A0A395MAL7"/>
<sequence length="344" mass="38105">MATSTSKCIDIHQTTAVIEWQWEGATRTLTTADPDHDAIQFTLQLDSNNDDQSHAHFEISIPFRFKDKPAGAGVCLRISPFFIKSCTHSTSPNPSDAVKQVFASTTYLDFELSNTITVLIPNDVQEPVVAARARSGKILDSLYELSCVTSLRVYMQESLLSTDDLKSITKTVEQGQIKPSSNPSHDISSMFSGNGGKVAAITPPKPPSYEKATKLPSNANAPPPSRKRPRQDSRPDIFTQFWDKLNKLECKVGELQADNAQLRVENTQLKDKVARLEKRCDGLEGSMPQAIGNDTEEAVMIEIRDDIDSLDGRVTCLETGRDEEFSEQIKEEIFDELAKRLLGG</sequence>
<keyword evidence="1" id="KW-0175">Coiled coil</keyword>
<protein>
    <submittedName>
        <fullName evidence="3">Uncharacterized protein</fullName>
    </submittedName>
</protein>
<evidence type="ECO:0000256" key="2">
    <source>
        <dbReference type="SAM" id="MobiDB-lite"/>
    </source>
</evidence>
<feature type="compositionally biased region" description="Polar residues" evidence="2">
    <location>
        <begin position="172"/>
        <end position="192"/>
    </location>
</feature>
<name>A0A395MAL7_9HYPO</name>
<evidence type="ECO:0000313" key="3">
    <source>
        <dbReference type="EMBL" id="RFN44129.1"/>
    </source>
</evidence>
<feature type="region of interest" description="Disordered" evidence="2">
    <location>
        <begin position="172"/>
        <end position="235"/>
    </location>
</feature>
<evidence type="ECO:0000313" key="4">
    <source>
        <dbReference type="Proteomes" id="UP000265631"/>
    </source>
</evidence>
<dbReference type="Gene3D" id="1.20.5.340">
    <property type="match status" value="1"/>
</dbReference>
<evidence type="ECO:0000256" key="1">
    <source>
        <dbReference type="SAM" id="Coils"/>
    </source>
</evidence>
<comment type="caution">
    <text evidence="3">The sequence shown here is derived from an EMBL/GenBank/DDBJ whole genome shotgun (WGS) entry which is preliminary data.</text>
</comment>
<reference evidence="3 4" key="1">
    <citation type="journal article" date="2018" name="PLoS Pathog.">
        <title>Evolution of structural diversity of trichothecenes, a family of toxins produced by plant pathogenic and entomopathogenic fungi.</title>
        <authorList>
            <person name="Proctor R.H."/>
            <person name="McCormick S.P."/>
            <person name="Kim H.S."/>
            <person name="Cardoza R.E."/>
            <person name="Stanley A.M."/>
            <person name="Lindo L."/>
            <person name="Kelly A."/>
            <person name="Brown D.W."/>
            <person name="Lee T."/>
            <person name="Vaughan M.M."/>
            <person name="Alexander N.J."/>
            <person name="Busman M."/>
            <person name="Gutierrez S."/>
        </authorList>
    </citation>
    <scope>NUCLEOTIDE SEQUENCE [LARGE SCALE GENOMIC DNA]</scope>
    <source>
        <strain evidence="3 4">NRRL 13405</strain>
    </source>
</reference>
<gene>
    <name evidence="3" type="ORF">FIE12Z_11635</name>
</gene>
<organism evidence="3 4">
    <name type="scientific">Fusarium flagelliforme</name>
    <dbReference type="NCBI Taxonomy" id="2675880"/>
    <lineage>
        <taxon>Eukaryota</taxon>
        <taxon>Fungi</taxon>
        <taxon>Dikarya</taxon>
        <taxon>Ascomycota</taxon>
        <taxon>Pezizomycotina</taxon>
        <taxon>Sordariomycetes</taxon>
        <taxon>Hypocreomycetidae</taxon>
        <taxon>Hypocreales</taxon>
        <taxon>Nectriaceae</taxon>
        <taxon>Fusarium</taxon>
        <taxon>Fusarium incarnatum-equiseti species complex</taxon>
    </lineage>
</organism>
<keyword evidence="4" id="KW-1185">Reference proteome</keyword>